<gene>
    <name evidence="10" type="ORF">NEZAVI_LOCUS4944</name>
</gene>
<dbReference type="PANTHER" id="PTHR24256">
    <property type="entry name" value="TRYPTASE-RELATED"/>
    <property type="match status" value="1"/>
</dbReference>
<comment type="subcellular location">
    <subcellularLocation>
        <location evidence="1">Secreted</location>
    </subcellularLocation>
</comment>
<evidence type="ECO:0000313" key="10">
    <source>
        <dbReference type="EMBL" id="CAH1394433.1"/>
    </source>
</evidence>
<evidence type="ECO:0000256" key="7">
    <source>
        <dbReference type="RuleBase" id="RU363034"/>
    </source>
</evidence>
<dbReference type="GO" id="GO:0004252">
    <property type="term" value="F:serine-type endopeptidase activity"/>
    <property type="evidence" value="ECO:0007669"/>
    <property type="project" value="InterPro"/>
</dbReference>
<dbReference type="InterPro" id="IPR033116">
    <property type="entry name" value="TRYPSIN_SER"/>
</dbReference>
<dbReference type="InterPro" id="IPR009003">
    <property type="entry name" value="Peptidase_S1_PA"/>
</dbReference>
<keyword evidence="7" id="KW-0378">Hydrolase</keyword>
<dbReference type="SUPFAM" id="SSF50494">
    <property type="entry name" value="Trypsin-like serine proteases"/>
    <property type="match status" value="1"/>
</dbReference>
<protein>
    <recommendedName>
        <fullName evidence="9">Peptidase S1 domain-containing protein</fullName>
    </recommendedName>
</protein>
<organism evidence="10 11">
    <name type="scientific">Nezara viridula</name>
    <name type="common">Southern green stink bug</name>
    <name type="synonym">Cimex viridulus</name>
    <dbReference type="NCBI Taxonomy" id="85310"/>
    <lineage>
        <taxon>Eukaryota</taxon>
        <taxon>Metazoa</taxon>
        <taxon>Ecdysozoa</taxon>
        <taxon>Arthropoda</taxon>
        <taxon>Hexapoda</taxon>
        <taxon>Insecta</taxon>
        <taxon>Pterygota</taxon>
        <taxon>Neoptera</taxon>
        <taxon>Paraneoptera</taxon>
        <taxon>Hemiptera</taxon>
        <taxon>Heteroptera</taxon>
        <taxon>Panheteroptera</taxon>
        <taxon>Pentatomomorpha</taxon>
        <taxon>Pentatomoidea</taxon>
        <taxon>Pentatomidae</taxon>
        <taxon>Pentatominae</taxon>
        <taxon>Nezara</taxon>
    </lineage>
</organism>
<dbReference type="InterPro" id="IPR018114">
    <property type="entry name" value="TRYPSIN_HIS"/>
</dbReference>
<dbReference type="FunFam" id="2.40.10.10:FF:000054">
    <property type="entry name" value="Complement C1r subcomponent"/>
    <property type="match status" value="1"/>
</dbReference>
<evidence type="ECO:0000256" key="8">
    <source>
        <dbReference type="SAM" id="Phobius"/>
    </source>
</evidence>
<dbReference type="InterPro" id="IPR001254">
    <property type="entry name" value="Trypsin_dom"/>
</dbReference>
<dbReference type="OrthoDB" id="6616568at2759"/>
<dbReference type="PROSITE" id="PS50240">
    <property type="entry name" value="TRYPSIN_DOM"/>
    <property type="match status" value="1"/>
</dbReference>
<evidence type="ECO:0000313" key="11">
    <source>
        <dbReference type="Proteomes" id="UP001152798"/>
    </source>
</evidence>
<feature type="domain" description="Peptidase S1" evidence="9">
    <location>
        <begin position="90"/>
        <end position="326"/>
    </location>
</feature>
<dbReference type="Proteomes" id="UP001152798">
    <property type="component" value="Chromosome 3"/>
</dbReference>
<keyword evidence="8" id="KW-1133">Transmembrane helix</keyword>
<dbReference type="PROSITE" id="PS00135">
    <property type="entry name" value="TRYPSIN_SER"/>
    <property type="match status" value="1"/>
</dbReference>
<dbReference type="SMART" id="SM00020">
    <property type="entry name" value="Tryp_SPc"/>
    <property type="match status" value="1"/>
</dbReference>
<keyword evidence="7" id="KW-0720">Serine protease</keyword>
<sequence>MASHITVILHQISRLSHQFRRLPSPSVSIELVVTWILIVSILLWKAKAEKIFSLNRDGSKWSRTVMTCNCSWGIIPEGLEDRNRSVKVKIIGGAPVTKKEVYPMMAGLHANGCVICGASILTEYHALTAAHCFDEENISEMSLAVGIRKRCKEDDDEGQYIPLIAHAHIHEYYDEYYNHQDIAIVVTQRKIIFGYNVGPTCIHAAPFKSLDEPILILGWGKTSETGVPSTNLLKVFLKALDTTLCVRTLPPGFINENLNSQLCTYASDKDACAGDSGGPLFVLDRSQNRLVQIALISMGIGCARSGEPGVNTAIYPYLGWIQWTIERTMRMYHKGDYHHCGHSFCYITEPLRSQGE</sequence>
<keyword evidence="4" id="KW-1015">Disulfide bond</keyword>
<keyword evidence="7" id="KW-0645">Protease</keyword>
<evidence type="ECO:0000256" key="5">
    <source>
        <dbReference type="ARBA" id="ARBA00023180"/>
    </source>
</evidence>
<dbReference type="GO" id="GO:0005576">
    <property type="term" value="C:extracellular region"/>
    <property type="evidence" value="ECO:0007669"/>
    <property type="project" value="UniProtKB-SubCell"/>
</dbReference>
<keyword evidence="8" id="KW-0812">Transmembrane</keyword>
<evidence type="ECO:0000259" key="9">
    <source>
        <dbReference type="PROSITE" id="PS50240"/>
    </source>
</evidence>
<dbReference type="InterPro" id="IPR051487">
    <property type="entry name" value="Ser/Thr_Proteases_Immune/Dev"/>
</dbReference>
<dbReference type="EMBL" id="OV725079">
    <property type="protein sequence ID" value="CAH1394433.1"/>
    <property type="molecule type" value="Genomic_DNA"/>
</dbReference>
<dbReference type="Pfam" id="PF00089">
    <property type="entry name" value="Trypsin"/>
    <property type="match status" value="1"/>
</dbReference>
<comment type="similarity">
    <text evidence="6">Belongs to the peptidase S1 family. CLIP subfamily.</text>
</comment>
<feature type="transmembrane region" description="Helical" evidence="8">
    <location>
        <begin position="27"/>
        <end position="46"/>
    </location>
</feature>
<keyword evidence="5" id="KW-0325">Glycoprotein</keyword>
<dbReference type="InterPro" id="IPR001314">
    <property type="entry name" value="Peptidase_S1A"/>
</dbReference>
<evidence type="ECO:0000256" key="6">
    <source>
        <dbReference type="ARBA" id="ARBA00024195"/>
    </source>
</evidence>
<proteinExistence type="inferred from homology"/>
<keyword evidence="3" id="KW-0732">Signal</keyword>
<evidence type="ECO:0000256" key="2">
    <source>
        <dbReference type="ARBA" id="ARBA00022525"/>
    </source>
</evidence>
<dbReference type="Gene3D" id="2.40.10.10">
    <property type="entry name" value="Trypsin-like serine proteases"/>
    <property type="match status" value="1"/>
</dbReference>
<accession>A0A9P0EDH0</accession>
<name>A0A9P0EDH0_NEZVI</name>
<evidence type="ECO:0000256" key="3">
    <source>
        <dbReference type="ARBA" id="ARBA00022729"/>
    </source>
</evidence>
<evidence type="ECO:0000256" key="1">
    <source>
        <dbReference type="ARBA" id="ARBA00004613"/>
    </source>
</evidence>
<dbReference type="FunFam" id="2.40.10.10:FF:000068">
    <property type="entry name" value="transmembrane protease serine 2"/>
    <property type="match status" value="1"/>
</dbReference>
<evidence type="ECO:0000256" key="4">
    <source>
        <dbReference type="ARBA" id="ARBA00023157"/>
    </source>
</evidence>
<dbReference type="PRINTS" id="PR00722">
    <property type="entry name" value="CHYMOTRYPSIN"/>
</dbReference>
<keyword evidence="8" id="KW-0472">Membrane</keyword>
<dbReference type="CDD" id="cd00190">
    <property type="entry name" value="Tryp_SPc"/>
    <property type="match status" value="1"/>
</dbReference>
<dbReference type="AlphaFoldDB" id="A0A9P0EDH0"/>
<reference evidence="10" key="1">
    <citation type="submission" date="2022-01" db="EMBL/GenBank/DDBJ databases">
        <authorList>
            <person name="King R."/>
        </authorList>
    </citation>
    <scope>NUCLEOTIDE SEQUENCE</scope>
</reference>
<keyword evidence="2" id="KW-0964">Secreted</keyword>
<dbReference type="InterPro" id="IPR043504">
    <property type="entry name" value="Peptidase_S1_PA_chymotrypsin"/>
</dbReference>
<dbReference type="GO" id="GO:0006508">
    <property type="term" value="P:proteolysis"/>
    <property type="evidence" value="ECO:0007669"/>
    <property type="project" value="UniProtKB-KW"/>
</dbReference>
<dbReference type="PROSITE" id="PS00134">
    <property type="entry name" value="TRYPSIN_HIS"/>
    <property type="match status" value="1"/>
</dbReference>
<keyword evidence="11" id="KW-1185">Reference proteome</keyword>